<gene>
    <name evidence="2" type="ORF">ACFPZJ_07300</name>
</gene>
<dbReference type="PROSITE" id="PS50943">
    <property type="entry name" value="HTH_CROC1"/>
    <property type="match status" value="1"/>
</dbReference>
<reference evidence="3" key="1">
    <citation type="journal article" date="2019" name="Int. J. Syst. Evol. Microbiol.">
        <title>The Global Catalogue of Microorganisms (GCM) 10K type strain sequencing project: providing services to taxonomists for standard genome sequencing and annotation.</title>
        <authorList>
            <consortium name="The Broad Institute Genomics Platform"/>
            <consortium name="The Broad Institute Genome Sequencing Center for Infectious Disease"/>
            <person name="Wu L."/>
            <person name="Ma J."/>
        </authorList>
    </citation>
    <scope>NUCLEOTIDE SEQUENCE [LARGE SCALE GENOMIC DNA]</scope>
    <source>
        <strain evidence="3">CGMCC 4.7248</strain>
    </source>
</reference>
<dbReference type="InterPro" id="IPR010982">
    <property type="entry name" value="Lambda_DNA-bd_dom_sf"/>
</dbReference>
<proteinExistence type="predicted"/>
<accession>A0ABW0UJ49</accession>
<evidence type="ECO:0000313" key="3">
    <source>
        <dbReference type="Proteomes" id="UP001596154"/>
    </source>
</evidence>
<evidence type="ECO:0000259" key="1">
    <source>
        <dbReference type="PROSITE" id="PS50943"/>
    </source>
</evidence>
<sequence length="92" mass="10231">MSKEPPATSDNPNGRSEYVFRLNVAKLLEATAAQGDTTGWKIHRRTGISESSVYRYLSGEAQPDLNSAMRLVEAYDLDIREVMERVEVEAAA</sequence>
<dbReference type="SUPFAM" id="SSF47413">
    <property type="entry name" value="lambda repressor-like DNA-binding domains"/>
    <property type="match status" value="1"/>
</dbReference>
<dbReference type="EMBL" id="JBHSNY010000002">
    <property type="protein sequence ID" value="MFC5633600.1"/>
    <property type="molecule type" value="Genomic_DNA"/>
</dbReference>
<comment type="caution">
    <text evidence="2">The sequence shown here is derived from an EMBL/GenBank/DDBJ whole genome shotgun (WGS) entry which is preliminary data.</text>
</comment>
<dbReference type="Gene3D" id="1.10.260.40">
    <property type="entry name" value="lambda repressor-like DNA-binding domains"/>
    <property type="match status" value="1"/>
</dbReference>
<dbReference type="Pfam" id="PF01381">
    <property type="entry name" value="HTH_3"/>
    <property type="match status" value="1"/>
</dbReference>
<feature type="domain" description="HTH cro/C1-type" evidence="1">
    <location>
        <begin position="44"/>
        <end position="82"/>
    </location>
</feature>
<evidence type="ECO:0000313" key="2">
    <source>
        <dbReference type="EMBL" id="MFC5633600.1"/>
    </source>
</evidence>
<dbReference type="InterPro" id="IPR001387">
    <property type="entry name" value="Cro/C1-type_HTH"/>
</dbReference>
<dbReference type="RefSeq" id="WP_381018774.1">
    <property type="nucleotide sequence ID" value="NZ_JBHSNY010000002.1"/>
</dbReference>
<name>A0ABW0UJ49_9ACTN</name>
<organism evidence="2 3">
    <name type="scientific">Streptomyces bullii</name>
    <dbReference type="NCBI Taxonomy" id="349910"/>
    <lineage>
        <taxon>Bacteria</taxon>
        <taxon>Bacillati</taxon>
        <taxon>Actinomycetota</taxon>
        <taxon>Actinomycetes</taxon>
        <taxon>Kitasatosporales</taxon>
        <taxon>Streptomycetaceae</taxon>
        <taxon>Streptomyces</taxon>
    </lineage>
</organism>
<protein>
    <submittedName>
        <fullName evidence="2">Helix-turn-helix domain-containing protein</fullName>
    </submittedName>
</protein>
<dbReference type="Proteomes" id="UP001596154">
    <property type="component" value="Unassembled WGS sequence"/>
</dbReference>
<keyword evidence="3" id="KW-1185">Reference proteome</keyword>